<dbReference type="Proteomes" id="UP000053841">
    <property type="component" value="Unassembled WGS sequence"/>
</dbReference>
<feature type="compositionally biased region" description="Basic and acidic residues" evidence="2">
    <location>
        <begin position="190"/>
        <end position="204"/>
    </location>
</feature>
<name>W6YES1_COCC2</name>
<feature type="region of interest" description="Disordered" evidence="2">
    <location>
        <begin position="134"/>
        <end position="204"/>
    </location>
</feature>
<evidence type="ECO:0000256" key="1">
    <source>
        <dbReference type="ARBA" id="ARBA00023242"/>
    </source>
</evidence>
<dbReference type="Gene3D" id="4.10.240.10">
    <property type="entry name" value="Zn(2)-C6 fungal-type DNA-binding domain"/>
    <property type="match status" value="1"/>
</dbReference>
<feature type="region of interest" description="Disordered" evidence="2">
    <location>
        <begin position="1"/>
        <end position="42"/>
    </location>
</feature>
<dbReference type="eggNOG" id="ENOG502R9PT">
    <property type="taxonomic scope" value="Eukaryota"/>
</dbReference>
<dbReference type="InterPro" id="IPR053187">
    <property type="entry name" value="Notoamide_regulator"/>
</dbReference>
<dbReference type="SUPFAM" id="SSF57701">
    <property type="entry name" value="Zn2/Cys6 DNA-binding domain"/>
    <property type="match status" value="1"/>
</dbReference>
<dbReference type="PANTHER" id="PTHR47256">
    <property type="entry name" value="ZN(II)2CYS6 TRANSCRIPTION FACTOR (EUROFUNG)-RELATED"/>
    <property type="match status" value="1"/>
</dbReference>
<dbReference type="RefSeq" id="XP_007711706.1">
    <property type="nucleotide sequence ID" value="XM_007713516.1"/>
</dbReference>
<dbReference type="PROSITE" id="PS50048">
    <property type="entry name" value="ZN2_CY6_FUNGAL_2"/>
    <property type="match status" value="1"/>
</dbReference>
<dbReference type="SMART" id="SM00066">
    <property type="entry name" value="GAL4"/>
    <property type="match status" value="1"/>
</dbReference>
<sequence length="204" mass="21853">MQSQQSNSAAPGESAGGRPLRALLPATSPRSEPPPTQSKRARVTLACAACRTRKTKCNGERPQCSECAARDSQCQYKETETAQTKRKHQDLEQLFELLKSLPYEDASETLARIRAGEEPRDIVETITHGNVLMQIATELGGNRPSADESPTKSRRGSVSGIEDEEKTESESAGGVGAGAGAGSSGDTQELEPRTADVPTREKSR</sequence>
<keyword evidence="5" id="KW-1185">Reference proteome</keyword>
<dbReference type="AlphaFoldDB" id="W6YES1"/>
<dbReference type="Pfam" id="PF00172">
    <property type="entry name" value="Zn_clus"/>
    <property type="match status" value="1"/>
</dbReference>
<evidence type="ECO:0000259" key="3">
    <source>
        <dbReference type="PROSITE" id="PS50048"/>
    </source>
</evidence>
<dbReference type="CDD" id="cd00067">
    <property type="entry name" value="GAL4"/>
    <property type="match status" value="1"/>
</dbReference>
<feature type="domain" description="Zn(2)-C6 fungal-type" evidence="3">
    <location>
        <begin position="46"/>
        <end position="76"/>
    </location>
</feature>
<dbReference type="OrthoDB" id="10261408at2759"/>
<dbReference type="GeneID" id="19148241"/>
<proteinExistence type="predicted"/>
<feature type="compositionally biased region" description="Gly residues" evidence="2">
    <location>
        <begin position="173"/>
        <end position="183"/>
    </location>
</feature>
<dbReference type="InterPro" id="IPR001138">
    <property type="entry name" value="Zn2Cys6_DnaBD"/>
</dbReference>
<dbReference type="GO" id="GO:0000981">
    <property type="term" value="F:DNA-binding transcription factor activity, RNA polymerase II-specific"/>
    <property type="evidence" value="ECO:0007669"/>
    <property type="project" value="InterPro"/>
</dbReference>
<reference evidence="4 5" key="1">
    <citation type="journal article" date="2013" name="PLoS Genet.">
        <title>Comparative genome structure, secondary metabolite, and effector coding capacity across Cochliobolus pathogens.</title>
        <authorList>
            <person name="Condon B.J."/>
            <person name="Leng Y."/>
            <person name="Wu D."/>
            <person name="Bushley K.E."/>
            <person name="Ohm R.A."/>
            <person name="Otillar R."/>
            <person name="Martin J."/>
            <person name="Schackwitz W."/>
            <person name="Grimwood J."/>
            <person name="MohdZainudin N."/>
            <person name="Xue C."/>
            <person name="Wang R."/>
            <person name="Manning V.A."/>
            <person name="Dhillon B."/>
            <person name="Tu Z.J."/>
            <person name="Steffenson B.J."/>
            <person name="Salamov A."/>
            <person name="Sun H."/>
            <person name="Lowry S."/>
            <person name="LaButti K."/>
            <person name="Han J."/>
            <person name="Copeland A."/>
            <person name="Lindquist E."/>
            <person name="Barry K."/>
            <person name="Schmutz J."/>
            <person name="Baker S.E."/>
            <person name="Ciuffetti L.M."/>
            <person name="Grigoriev I.V."/>
            <person name="Zhong S."/>
            <person name="Turgeon B.G."/>
        </authorList>
    </citation>
    <scope>NUCLEOTIDE SEQUENCE [LARGE SCALE GENOMIC DNA]</scope>
    <source>
        <strain evidence="4 5">26-R-13</strain>
    </source>
</reference>
<evidence type="ECO:0000313" key="5">
    <source>
        <dbReference type="Proteomes" id="UP000053841"/>
    </source>
</evidence>
<dbReference type="KEGG" id="bze:COCCADRAFT_36266"/>
<evidence type="ECO:0000256" key="2">
    <source>
        <dbReference type="SAM" id="MobiDB-lite"/>
    </source>
</evidence>
<dbReference type="HOGENOM" id="CLU_1354497_0_0_1"/>
<accession>W6YES1</accession>
<dbReference type="PANTHER" id="PTHR47256:SF1">
    <property type="entry name" value="ZN(II)2CYS6 TRANSCRIPTION FACTOR (EUROFUNG)"/>
    <property type="match status" value="1"/>
</dbReference>
<keyword evidence="1" id="KW-0539">Nucleus</keyword>
<dbReference type="GO" id="GO:0008270">
    <property type="term" value="F:zinc ion binding"/>
    <property type="evidence" value="ECO:0007669"/>
    <property type="project" value="InterPro"/>
</dbReference>
<protein>
    <recommendedName>
        <fullName evidence="3">Zn(2)-C6 fungal-type domain-containing protein</fullName>
    </recommendedName>
</protein>
<dbReference type="InterPro" id="IPR036864">
    <property type="entry name" value="Zn2-C6_fun-type_DNA-bd_sf"/>
</dbReference>
<gene>
    <name evidence="4" type="ORF">COCCADRAFT_36266</name>
</gene>
<evidence type="ECO:0000313" key="4">
    <source>
        <dbReference type="EMBL" id="EUC34009.1"/>
    </source>
</evidence>
<dbReference type="EMBL" id="KI964599">
    <property type="protein sequence ID" value="EUC34009.1"/>
    <property type="molecule type" value="Genomic_DNA"/>
</dbReference>
<organism evidence="4 5">
    <name type="scientific">Cochliobolus carbonum (strain 26-R-13)</name>
    <name type="common">Maize leaf spot fungus</name>
    <name type="synonym">Bipolaris zeicola</name>
    <dbReference type="NCBI Taxonomy" id="930089"/>
    <lineage>
        <taxon>Eukaryota</taxon>
        <taxon>Fungi</taxon>
        <taxon>Dikarya</taxon>
        <taxon>Ascomycota</taxon>
        <taxon>Pezizomycotina</taxon>
        <taxon>Dothideomycetes</taxon>
        <taxon>Pleosporomycetidae</taxon>
        <taxon>Pleosporales</taxon>
        <taxon>Pleosporineae</taxon>
        <taxon>Pleosporaceae</taxon>
        <taxon>Bipolaris</taxon>
    </lineage>
</organism>
<dbReference type="PROSITE" id="PS00463">
    <property type="entry name" value="ZN2_CY6_FUNGAL_1"/>
    <property type="match status" value="1"/>
</dbReference>